<keyword evidence="9 10" id="KW-0472">Membrane</keyword>
<dbReference type="OrthoDB" id="409725at2759"/>
<dbReference type="InterPro" id="IPR004316">
    <property type="entry name" value="SWEET_rpt"/>
</dbReference>
<feature type="compositionally biased region" description="Basic and acidic residues" evidence="11">
    <location>
        <begin position="218"/>
        <end position="227"/>
    </location>
</feature>
<feature type="region of interest" description="Disordered" evidence="11">
    <location>
        <begin position="218"/>
        <end position="244"/>
    </location>
</feature>
<dbReference type="GO" id="GO:0005886">
    <property type="term" value="C:plasma membrane"/>
    <property type="evidence" value="ECO:0007669"/>
    <property type="project" value="UniProtKB-SubCell"/>
</dbReference>
<keyword evidence="5 10" id="KW-0762">Sugar transport</keyword>
<comment type="subcellular location">
    <subcellularLocation>
        <location evidence="1 10">Cell membrane</location>
        <topology evidence="1 10">Multi-pass membrane protein</topology>
    </subcellularLocation>
</comment>
<feature type="transmembrane region" description="Helical" evidence="10">
    <location>
        <begin position="187"/>
        <end position="210"/>
    </location>
</feature>
<keyword evidence="8 10" id="KW-1133">Transmembrane helix</keyword>
<evidence type="ECO:0000256" key="9">
    <source>
        <dbReference type="ARBA" id="ARBA00023136"/>
    </source>
</evidence>
<feature type="transmembrane region" description="Helical" evidence="10">
    <location>
        <begin position="129"/>
        <end position="150"/>
    </location>
</feature>
<sequence>MALDFVPDLLTVVEASTVLVAFVMMGSGLPICLNMYKRRSTENVPYILFLISVFLSLLGLQYGILMGNKLLILINLAGVVVWGAYTAIFILVSSPKSQPLFRLLAVIGLYLAHLYYLSTLPSTDHLSTVGKYMMVWCLIISIVPAGEIYTIIQTKSTNCCDLSLLCGGTLNVTVWCLYGFLVNDINIYFPTIPGLLISLIKIALLLLYGLPSSQSIREKAPRKESIDAKAINGKSADDTLRQRK</sequence>
<protein>
    <recommendedName>
        <fullName evidence="10">Sugar transporter SWEET</fullName>
    </recommendedName>
</protein>
<evidence type="ECO:0000256" key="8">
    <source>
        <dbReference type="ARBA" id="ARBA00022989"/>
    </source>
</evidence>
<comment type="similarity">
    <text evidence="2 10">Belongs to the SWEET sugar transporter family.</text>
</comment>
<feature type="transmembrane region" description="Helical" evidence="10">
    <location>
        <begin position="162"/>
        <end position="181"/>
    </location>
</feature>
<keyword evidence="6 10" id="KW-0812">Transmembrane</keyword>
<feature type="transmembrane region" description="Helical" evidence="10">
    <location>
        <begin position="45"/>
        <end position="64"/>
    </location>
</feature>
<keyword evidence="13" id="KW-1185">Reference proteome</keyword>
<dbReference type="InterPro" id="IPR047664">
    <property type="entry name" value="SWEET"/>
</dbReference>
<evidence type="ECO:0000256" key="11">
    <source>
        <dbReference type="SAM" id="MobiDB-lite"/>
    </source>
</evidence>
<dbReference type="Proteomes" id="UP000678393">
    <property type="component" value="Unassembled WGS sequence"/>
</dbReference>
<dbReference type="Pfam" id="PF03083">
    <property type="entry name" value="MtN3_slv"/>
    <property type="match status" value="2"/>
</dbReference>
<evidence type="ECO:0000256" key="4">
    <source>
        <dbReference type="ARBA" id="ARBA00022475"/>
    </source>
</evidence>
<dbReference type="GO" id="GO:0051119">
    <property type="term" value="F:sugar transmembrane transporter activity"/>
    <property type="evidence" value="ECO:0007669"/>
    <property type="project" value="InterPro"/>
</dbReference>
<evidence type="ECO:0000256" key="5">
    <source>
        <dbReference type="ARBA" id="ARBA00022597"/>
    </source>
</evidence>
<keyword evidence="7" id="KW-0677">Repeat</keyword>
<evidence type="ECO:0000256" key="1">
    <source>
        <dbReference type="ARBA" id="ARBA00004651"/>
    </source>
</evidence>
<evidence type="ECO:0000256" key="2">
    <source>
        <dbReference type="ARBA" id="ARBA00007809"/>
    </source>
</evidence>
<keyword evidence="4" id="KW-1003">Cell membrane</keyword>
<accession>A0A8S4A888</accession>
<evidence type="ECO:0000256" key="10">
    <source>
        <dbReference type="RuleBase" id="RU910715"/>
    </source>
</evidence>
<evidence type="ECO:0000256" key="7">
    <source>
        <dbReference type="ARBA" id="ARBA00022737"/>
    </source>
</evidence>
<dbReference type="Gene3D" id="1.20.1280.290">
    <property type="match status" value="2"/>
</dbReference>
<dbReference type="AlphaFoldDB" id="A0A8S4A888"/>
<dbReference type="PANTHER" id="PTHR10791:SF30">
    <property type="entry name" value="SUGAR TRANSPORTER SWEET1"/>
    <property type="match status" value="1"/>
</dbReference>
<feature type="transmembrane region" description="Helical" evidence="10">
    <location>
        <begin position="12"/>
        <end position="33"/>
    </location>
</feature>
<evidence type="ECO:0000313" key="13">
    <source>
        <dbReference type="Proteomes" id="UP000678393"/>
    </source>
</evidence>
<comment type="function">
    <text evidence="10">Mediates sugar transport across membranes.</text>
</comment>
<reference evidence="12" key="1">
    <citation type="submission" date="2021-04" db="EMBL/GenBank/DDBJ databases">
        <authorList>
            <consortium name="Molecular Ecology Group"/>
        </authorList>
    </citation>
    <scope>NUCLEOTIDE SEQUENCE</scope>
</reference>
<dbReference type="PANTHER" id="PTHR10791">
    <property type="entry name" value="RAG1-ACTIVATING PROTEIN 1"/>
    <property type="match status" value="1"/>
</dbReference>
<gene>
    <name evidence="12" type="ORF">CUNI_LOCUS20049</name>
</gene>
<comment type="caution">
    <text evidence="12">The sequence shown here is derived from an EMBL/GenBank/DDBJ whole genome shotgun (WGS) entry which is preliminary data.</text>
</comment>
<name>A0A8S4A888_9EUPU</name>
<keyword evidence="3 10" id="KW-0813">Transport</keyword>
<dbReference type="EMBL" id="CAJHNH020007246">
    <property type="protein sequence ID" value="CAG5134491.1"/>
    <property type="molecule type" value="Genomic_DNA"/>
</dbReference>
<proteinExistence type="inferred from homology"/>
<organism evidence="12 13">
    <name type="scientific">Candidula unifasciata</name>
    <dbReference type="NCBI Taxonomy" id="100452"/>
    <lineage>
        <taxon>Eukaryota</taxon>
        <taxon>Metazoa</taxon>
        <taxon>Spiralia</taxon>
        <taxon>Lophotrochozoa</taxon>
        <taxon>Mollusca</taxon>
        <taxon>Gastropoda</taxon>
        <taxon>Heterobranchia</taxon>
        <taxon>Euthyneura</taxon>
        <taxon>Panpulmonata</taxon>
        <taxon>Eupulmonata</taxon>
        <taxon>Stylommatophora</taxon>
        <taxon>Helicina</taxon>
        <taxon>Helicoidea</taxon>
        <taxon>Geomitridae</taxon>
        <taxon>Candidula</taxon>
    </lineage>
</organism>
<feature type="transmembrane region" description="Helical" evidence="10">
    <location>
        <begin position="99"/>
        <end position="117"/>
    </location>
</feature>
<evidence type="ECO:0000256" key="3">
    <source>
        <dbReference type="ARBA" id="ARBA00022448"/>
    </source>
</evidence>
<evidence type="ECO:0000313" key="12">
    <source>
        <dbReference type="EMBL" id="CAG5134491.1"/>
    </source>
</evidence>
<feature type="compositionally biased region" description="Basic and acidic residues" evidence="11">
    <location>
        <begin position="235"/>
        <end position="244"/>
    </location>
</feature>
<feature type="transmembrane region" description="Helical" evidence="10">
    <location>
        <begin position="70"/>
        <end position="92"/>
    </location>
</feature>
<evidence type="ECO:0000256" key="6">
    <source>
        <dbReference type="ARBA" id="ARBA00022692"/>
    </source>
</evidence>